<evidence type="ECO:0000313" key="2">
    <source>
        <dbReference type="Proteomes" id="UP000694240"/>
    </source>
</evidence>
<reference evidence="1 2" key="1">
    <citation type="submission" date="2020-12" db="EMBL/GenBank/DDBJ databases">
        <title>Concerted genomic and epigenomic changes stabilize Arabidopsis allopolyploids.</title>
        <authorList>
            <person name="Chen Z."/>
        </authorList>
    </citation>
    <scope>NUCLEOTIDE SEQUENCE [LARGE SCALE GENOMIC DNA]</scope>
    <source>
        <strain evidence="1">Allo738</strain>
        <tissue evidence="1">Leaf</tissue>
    </source>
</reference>
<comment type="caution">
    <text evidence="1">The sequence shown here is derived from an EMBL/GenBank/DDBJ whole genome shotgun (WGS) entry which is preliminary data.</text>
</comment>
<proteinExistence type="predicted"/>
<gene>
    <name evidence="1" type="ORF">ISN45_Aa01g017910</name>
</gene>
<accession>A0A8T2C3X0</accession>
<dbReference type="Proteomes" id="UP000694240">
    <property type="component" value="Chromosome 6"/>
</dbReference>
<name>A0A8T2C3X0_9BRAS</name>
<protein>
    <submittedName>
        <fullName evidence="1">Uncharacterized protein</fullName>
    </submittedName>
</protein>
<dbReference type="EMBL" id="JAEFBK010000006">
    <property type="protein sequence ID" value="KAG7592946.1"/>
    <property type="molecule type" value="Genomic_DNA"/>
</dbReference>
<keyword evidence="2" id="KW-1185">Reference proteome</keyword>
<sequence length="114" mass="13131">MLLEDPRENLDSRSLHRTRKSLVLFKIDPVHDALVIFNSFLNFSRMERAHAIVDRNAGSSPLLVELVWSFNLREGWDGPSFVFSLSVYCSYVHYDGLEITKVESDLRITSTIKT</sequence>
<organism evidence="1 2">
    <name type="scientific">Arabidopsis thaliana x Arabidopsis arenosa</name>
    <dbReference type="NCBI Taxonomy" id="1240361"/>
    <lineage>
        <taxon>Eukaryota</taxon>
        <taxon>Viridiplantae</taxon>
        <taxon>Streptophyta</taxon>
        <taxon>Embryophyta</taxon>
        <taxon>Tracheophyta</taxon>
        <taxon>Spermatophyta</taxon>
        <taxon>Magnoliopsida</taxon>
        <taxon>eudicotyledons</taxon>
        <taxon>Gunneridae</taxon>
        <taxon>Pentapetalae</taxon>
        <taxon>rosids</taxon>
        <taxon>malvids</taxon>
        <taxon>Brassicales</taxon>
        <taxon>Brassicaceae</taxon>
        <taxon>Camelineae</taxon>
        <taxon>Arabidopsis</taxon>
    </lineage>
</organism>
<evidence type="ECO:0000313" key="1">
    <source>
        <dbReference type="EMBL" id="KAG7592946.1"/>
    </source>
</evidence>
<dbReference type="AlphaFoldDB" id="A0A8T2C3X0"/>